<dbReference type="SUPFAM" id="SSF48576">
    <property type="entry name" value="Terpenoid synthases"/>
    <property type="match status" value="1"/>
</dbReference>
<dbReference type="Pfam" id="PF00494">
    <property type="entry name" value="SQS_PSY"/>
    <property type="match status" value="1"/>
</dbReference>
<reference evidence="1 2" key="1">
    <citation type="submission" date="2019-08" db="EMBL/GenBank/DDBJ databases">
        <title>Sphingorhabdus soil sp. nov., isolated from arctic soil.</title>
        <authorList>
            <person name="Liu Y."/>
        </authorList>
    </citation>
    <scope>NUCLEOTIDE SEQUENCE [LARGE SCALE GENOMIC DNA]</scope>
    <source>
        <strain evidence="1 2">D-2Q-5-6</strain>
    </source>
</reference>
<evidence type="ECO:0000313" key="2">
    <source>
        <dbReference type="Proteomes" id="UP000321129"/>
    </source>
</evidence>
<sequence length="229" mass="24634">MTIQHEAVPLQTLPEVRPDVVALDNPVLLAMVSPTKRQPLSAIWAFDRAMAATVARAKGGDAIMAQLRLAWWRDEIAALATPRQRPDPVLAALAQFVPAAQIDSLAELVDIWERLLLAQPLDRAAAITHAKGRGATLAALASEILDPAGPDRQGLGTCWAAVDLATHIDDEAITASLFDHAAEANANDRGGPRALRALAGWSRRIALRHGTPSPLRDQLYLLRMGLIGR</sequence>
<dbReference type="AlphaFoldDB" id="A0A5C6UBD7"/>
<dbReference type="InterPro" id="IPR002060">
    <property type="entry name" value="Squ/phyt_synthse"/>
</dbReference>
<protein>
    <recommendedName>
        <fullName evidence="3">Phytoene synthase</fullName>
    </recommendedName>
</protein>
<dbReference type="EMBL" id="VOPY01000002">
    <property type="protein sequence ID" value="TXC69088.1"/>
    <property type="molecule type" value="Genomic_DNA"/>
</dbReference>
<organism evidence="1 2">
    <name type="scientific">Flavisphingopyxis soli</name>
    <dbReference type="NCBI Taxonomy" id="2601267"/>
    <lineage>
        <taxon>Bacteria</taxon>
        <taxon>Pseudomonadati</taxon>
        <taxon>Pseudomonadota</taxon>
        <taxon>Alphaproteobacteria</taxon>
        <taxon>Sphingomonadales</taxon>
        <taxon>Sphingopyxidaceae</taxon>
        <taxon>Flavisphingopyxis</taxon>
    </lineage>
</organism>
<comment type="caution">
    <text evidence="1">The sequence shown here is derived from an EMBL/GenBank/DDBJ whole genome shotgun (WGS) entry which is preliminary data.</text>
</comment>
<dbReference type="OrthoDB" id="9814909at2"/>
<proteinExistence type="predicted"/>
<dbReference type="RefSeq" id="WP_147123043.1">
    <property type="nucleotide sequence ID" value="NZ_VOPY01000002.1"/>
</dbReference>
<dbReference type="InterPro" id="IPR008949">
    <property type="entry name" value="Isoprenoid_synthase_dom_sf"/>
</dbReference>
<gene>
    <name evidence="1" type="ORF">FSZ31_09150</name>
</gene>
<keyword evidence="2" id="KW-1185">Reference proteome</keyword>
<evidence type="ECO:0008006" key="3">
    <source>
        <dbReference type="Google" id="ProtNLM"/>
    </source>
</evidence>
<dbReference type="Proteomes" id="UP000321129">
    <property type="component" value="Unassembled WGS sequence"/>
</dbReference>
<name>A0A5C6UBD7_9SPHN</name>
<evidence type="ECO:0000313" key="1">
    <source>
        <dbReference type="EMBL" id="TXC69088.1"/>
    </source>
</evidence>
<accession>A0A5C6UBD7</accession>